<dbReference type="CDD" id="cd06326">
    <property type="entry name" value="PBP1_ABC_ligand_binding-like"/>
    <property type="match status" value="1"/>
</dbReference>
<keyword evidence="6" id="KW-1185">Reference proteome</keyword>
<dbReference type="EMBL" id="CP011371">
    <property type="protein sequence ID" value="AKJ27488.1"/>
    <property type="molecule type" value="Genomic_DNA"/>
</dbReference>
<evidence type="ECO:0000256" key="2">
    <source>
        <dbReference type="ARBA" id="ARBA00022729"/>
    </source>
</evidence>
<keyword evidence="2 3" id="KW-0732">Signal</keyword>
<dbReference type="OrthoDB" id="9777352at2"/>
<dbReference type="RefSeq" id="WP_047193569.1">
    <property type="nucleotide sequence ID" value="NZ_CP011371.1"/>
</dbReference>
<proteinExistence type="inferred from homology"/>
<gene>
    <name evidence="5" type="ORF">AAW51_0797</name>
</gene>
<dbReference type="AlphaFoldDB" id="A0A0G3BHM0"/>
<dbReference type="STRING" id="413882.AAW51_0797"/>
<dbReference type="Gene3D" id="3.40.50.2300">
    <property type="match status" value="2"/>
</dbReference>
<sequence>MDRRQFVRRLTGAAATLGTASWATNSWAADEAGLSANHITIGSSLALSGILAGAGVDHTAGIKGAFAAVNRSGGIHGRELKLQTLDDGYVPARTAANVKQMLDGGQVFSMMSIMGTANNAAVLSLIEQQGVPYVGPITGASSLRNPSQRYVFHVRPSYQDEVLRVVPQLVSMGLQGIAVVYLDNPFGKEVLEATQRTLVNNKLQAVGAFALAVDGSNAEQIAQQVIAAKAGAVVMGTTGTSTTRLVLALRAKAGALPLLGVSVAVVSSELPKLAAAAQGLAQVVVFPDPISGKSAAARSYHAAMRAAKIDNVGASGFEGWINAQLVIEGLKRAGRDLTREKLRASLAGIRQLDLGDFVLGFAGSAPFVASNSIKIGVFDEGGRIRA</sequence>
<comment type="similarity">
    <text evidence="1">Belongs to the leucine-binding protein family.</text>
</comment>
<dbReference type="Proteomes" id="UP000035352">
    <property type="component" value="Chromosome"/>
</dbReference>
<dbReference type="KEGG" id="pbh:AAW51_0797"/>
<feature type="signal peptide" evidence="3">
    <location>
        <begin position="1"/>
        <end position="28"/>
    </location>
</feature>
<dbReference type="PATRIC" id="fig|413882.6.peg.844"/>
<dbReference type="InterPro" id="IPR028081">
    <property type="entry name" value="Leu-bd"/>
</dbReference>
<name>A0A0G3BHM0_9BURK</name>
<feature type="chain" id="PRO_5002551806" evidence="3">
    <location>
        <begin position="29"/>
        <end position="386"/>
    </location>
</feature>
<evidence type="ECO:0000256" key="3">
    <source>
        <dbReference type="SAM" id="SignalP"/>
    </source>
</evidence>
<evidence type="ECO:0000313" key="5">
    <source>
        <dbReference type="EMBL" id="AKJ27488.1"/>
    </source>
</evidence>
<organism evidence="5 6">
    <name type="scientific">Caldimonas brevitalea</name>
    <dbReference type="NCBI Taxonomy" id="413882"/>
    <lineage>
        <taxon>Bacteria</taxon>
        <taxon>Pseudomonadati</taxon>
        <taxon>Pseudomonadota</taxon>
        <taxon>Betaproteobacteria</taxon>
        <taxon>Burkholderiales</taxon>
        <taxon>Sphaerotilaceae</taxon>
        <taxon>Caldimonas</taxon>
    </lineage>
</organism>
<accession>A0A0G3BHM0</accession>
<feature type="domain" description="Leucine-binding protein" evidence="4">
    <location>
        <begin position="39"/>
        <end position="353"/>
    </location>
</feature>
<reference evidence="5 6" key="1">
    <citation type="submission" date="2015-05" db="EMBL/GenBank/DDBJ databases">
        <authorList>
            <person name="Tang B."/>
            <person name="Yu Y."/>
        </authorList>
    </citation>
    <scope>NUCLEOTIDE SEQUENCE [LARGE SCALE GENOMIC DNA]</scope>
    <source>
        <strain evidence="5 6">DSM 7029</strain>
    </source>
</reference>
<dbReference type="Pfam" id="PF13458">
    <property type="entry name" value="Peripla_BP_6"/>
    <property type="match status" value="1"/>
</dbReference>
<evidence type="ECO:0000313" key="6">
    <source>
        <dbReference type="Proteomes" id="UP000035352"/>
    </source>
</evidence>
<evidence type="ECO:0000256" key="1">
    <source>
        <dbReference type="ARBA" id="ARBA00010062"/>
    </source>
</evidence>
<evidence type="ECO:0000259" key="4">
    <source>
        <dbReference type="Pfam" id="PF13458"/>
    </source>
</evidence>
<dbReference type="InterPro" id="IPR028082">
    <property type="entry name" value="Peripla_BP_I"/>
</dbReference>
<dbReference type="SUPFAM" id="SSF53822">
    <property type="entry name" value="Periplasmic binding protein-like I"/>
    <property type="match status" value="1"/>
</dbReference>
<dbReference type="PANTHER" id="PTHR47235">
    <property type="entry name" value="BLR6548 PROTEIN"/>
    <property type="match status" value="1"/>
</dbReference>
<dbReference type="PANTHER" id="PTHR47235:SF1">
    <property type="entry name" value="BLR6548 PROTEIN"/>
    <property type="match status" value="1"/>
</dbReference>
<protein>
    <submittedName>
        <fullName evidence="5">ABC transporter substrate-binding protein</fullName>
    </submittedName>
</protein>